<keyword evidence="11" id="KW-0812">Transmembrane</keyword>
<keyword evidence="6" id="KW-0206">Cytoskeleton</keyword>
<dbReference type="GO" id="GO:0005737">
    <property type="term" value="C:cytoplasm"/>
    <property type="evidence" value="ECO:0007669"/>
    <property type="project" value="TreeGrafter"/>
</dbReference>
<keyword evidence="13" id="KW-1185">Reference proteome</keyword>
<dbReference type="PANTHER" id="PTHR16056:SF16">
    <property type="entry name" value="REGULATOR OF MICROTUBULE DYNAMICS PROTEIN 1"/>
    <property type="match status" value="1"/>
</dbReference>
<evidence type="ECO:0000313" key="13">
    <source>
        <dbReference type="Proteomes" id="UP000007799"/>
    </source>
</evidence>
<keyword evidence="11" id="KW-0472">Membrane</keyword>
<evidence type="ECO:0000256" key="9">
    <source>
        <dbReference type="PROSITE-ProRule" id="PRU00339"/>
    </source>
</evidence>
<keyword evidence="11" id="KW-1133">Transmembrane helix</keyword>
<evidence type="ECO:0000256" key="6">
    <source>
        <dbReference type="ARBA" id="ARBA00023212"/>
    </source>
</evidence>
<feature type="region of interest" description="Disordered" evidence="10">
    <location>
        <begin position="75"/>
        <end position="113"/>
    </location>
</feature>
<dbReference type="Proteomes" id="UP000007799">
    <property type="component" value="Unassembled WGS sequence"/>
</dbReference>
<feature type="repeat" description="TPR" evidence="9">
    <location>
        <begin position="322"/>
        <end position="355"/>
    </location>
</feature>
<dbReference type="InterPro" id="IPR019734">
    <property type="entry name" value="TPR_rpt"/>
</dbReference>
<dbReference type="SUPFAM" id="SSF48452">
    <property type="entry name" value="TPR-like"/>
    <property type="match status" value="1"/>
</dbReference>
<dbReference type="InParanoid" id="F2U1D4"/>
<proteinExistence type="predicted"/>
<evidence type="ECO:0000256" key="8">
    <source>
        <dbReference type="ARBA" id="ARBA00041958"/>
    </source>
</evidence>
<evidence type="ECO:0000256" key="10">
    <source>
        <dbReference type="SAM" id="MobiDB-lite"/>
    </source>
</evidence>
<dbReference type="eggNOG" id="ENOG502QS2U">
    <property type="taxonomic scope" value="Eukaryota"/>
</dbReference>
<organism evidence="12 13">
    <name type="scientific">Salpingoeca rosetta (strain ATCC 50818 / BSB-021)</name>
    <dbReference type="NCBI Taxonomy" id="946362"/>
    <lineage>
        <taxon>Eukaryota</taxon>
        <taxon>Choanoflagellata</taxon>
        <taxon>Craspedida</taxon>
        <taxon>Salpingoecidae</taxon>
        <taxon>Salpingoeca</taxon>
    </lineage>
</organism>
<dbReference type="PROSITE" id="PS50005">
    <property type="entry name" value="TPR"/>
    <property type="match status" value="1"/>
</dbReference>
<dbReference type="InterPro" id="IPR049039">
    <property type="entry name" value="RMD1-3_a_helical_rpt"/>
</dbReference>
<comment type="subcellular location">
    <subcellularLocation>
        <location evidence="1">Cytoplasm</location>
        <location evidence="1">Cytoskeleton</location>
    </subcellularLocation>
</comment>
<dbReference type="OrthoDB" id="512473at2759"/>
<keyword evidence="4" id="KW-0677">Repeat</keyword>
<comment type="subunit">
    <text evidence="2">Interacts with microtubules.</text>
</comment>
<dbReference type="KEGG" id="sre:PTSG_02157"/>
<dbReference type="AlphaFoldDB" id="F2U1D4"/>
<dbReference type="STRING" id="946362.F2U1D4"/>
<sequence>MAIMGRASAWVTGLKDSLLADDWRVFAAGMLAGASITGVGVWLWSRRSESSGTLAALRDISATLKSIDANIAKQQGQQREMATQRARSMTPFGLSEGEEEEEEEDFYDEDEEFQEATDTLMVGEAETARSQKPSQRQQQRTRAAAAKPSLFEQIDAEYEASNQKKALDLVLQHQDELEQTVDGLWRIARSMYDKSTFSKGSELTVLQEAQPIARRAIDQDPTCSEAHKWYAVITGAMAEHVSLNEKLQCGHVFKQHVEEAIRLNTNDGLAYHLLGRWCLEVAGLSWWEKKACAALIGAPPEATYDDALSNLLKAHNLKPTWPLNILFIGKCYLKLGNKSRAAEWFERCTQCEPKTDEDRELIQEARSLM</sequence>
<dbReference type="GO" id="GO:0005876">
    <property type="term" value="C:spindle microtubule"/>
    <property type="evidence" value="ECO:0007669"/>
    <property type="project" value="TreeGrafter"/>
</dbReference>
<protein>
    <recommendedName>
        <fullName evidence="7">Regulator of microtubule dynamics protein 1</fullName>
    </recommendedName>
    <alternativeName>
        <fullName evidence="8">Protein FAM82B</fullName>
    </alternativeName>
</protein>
<dbReference type="InterPro" id="IPR011990">
    <property type="entry name" value="TPR-like_helical_dom_sf"/>
</dbReference>
<feature type="compositionally biased region" description="Low complexity" evidence="10">
    <location>
        <begin position="130"/>
        <end position="146"/>
    </location>
</feature>
<evidence type="ECO:0000256" key="1">
    <source>
        <dbReference type="ARBA" id="ARBA00004245"/>
    </source>
</evidence>
<evidence type="ECO:0000256" key="2">
    <source>
        <dbReference type="ARBA" id="ARBA00011375"/>
    </source>
</evidence>
<evidence type="ECO:0000256" key="11">
    <source>
        <dbReference type="SAM" id="Phobius"/>
    </source>
</evidence>
<feature type="transmembrane region" description="Helical" evidence="11">
    <location>
        <begin position="23"/>
        <end position="44"/>
    </location>
</feature>
<dbReference type="EMBL" id="GL832959">
    <property type="protein sequence ID" value="EGD81436.1"/>
    <property type="molecule type" value="Genomic_DNA"/>
</dbReference>
<evidence type="ECO:0000313" key="12">
    <source>
        <dbReference type="EMBL" id="EGD81436.1"/>
    </source>
</evidence>
<dbReference type="RefSeq" id="XP_004996640.1">
    <property type="nucleotide sequence ID" value="XM_004996583.1"/>
</dbReference>
<evidence type="ECO:0000256" key="7">
    <source>
        <dbReference type="ARBA" id="ARBA00039966"/>
    </source>
</evidence>
<feature type="region of interest" description="Disordered" evidence="10">
    <location>
        <begin position="126"/>
        <end position="147"/>
    </location>
</feature>
<dbReference type="OMA" id="WAALMSG"/>
<accession>F2U1D4</accession>
<dbReference type="PANTHER" id="PTHR16056">
    <property type="entry name" value="REGULATOR OF MICROTUBULE DYNAMICS PROTEIN"/>
    <property type="match status" value="1"/>
</dbReference>
<gene>
    <name evidence="12" type="ORF">PTSG_02157</name>
</gene>
<dbReference type="Pfam" id="PF21033">
    <property type="entry name" value="RMD1-3"/>
    <property type="match status" value="1"/>
</dbReference>
<evidence type="ECO:0000256" key="4">
    <source>
        <dbReference type="ARBA" id="ARBA00022737"/>
    </source>
</evidence>
<keyword evidence="3" id="KW-0963">Cytoplasm</keyword>
<name>F2U1D4_SALR5</name>
<dbReference type="GO" id="GO:0008017">
    <property type="term" value="F:microtubule binding"/>
    <property type="evidence" value="ECO:0007669"/>
    <property type="project" value="TreeGrafter"/>
</dbReference>
<evidence type="ECO:0000256" key="5">
    <source>
        <dbReference type="ARBA" id="ARBA00022803"/>
    </source>
</evidence>
<keyword evidence="5 9" id="KW-0802">TPR repeat</keyword>
<feature type="compositionally biased region" description="Polar residues" evidence="10">
    <location>
        <begin position="75"/>
        <end position="87"/>
    </location>
</feature>
<evidence type="ECO:0000256" key="3">
    <source>
        <dbReference type="ARBA" id="ARBA00022490"/>
    </source>
</evidence>
<dbReference type="Gene3D" id="1.25.40.10">
    <property type="entry name" value="Tetratricopeptide repeat domain"/>
    <property type="match status" value="1"/>
</dbReference>
<dbReference type="GeneID" id="16077232"/>
<dbReference type="GO" id="GO:0097431">
    <property type="term" value="C:mitotic spindle pole"/>
    <property type="evidence" value="ECO:0007669"/>
    <property type="project" value="TreeGrafter"/>
</dbReference>
<reference evidence="12" key="1">
    <citation type="submission" date="2009-08" db="EMBL/GenBank/DDBJ databases">
        <title>Annotation of Salpingoeca rosetta.</title>
        <authorList>
            <consortium name="The Broad Institute Genome Sequencing Platform"/>
            <person name="Russ C."/>
            <person name="Cuomo C."/>
            <person name="Burger G."/>
            <person name="Gray M.W."/>
            <person name="Holland P.W.H."/>
            <person name="King N."/>
            <person name="Lang F.B.F."/>
            <person name="Roger A.J."/>
            <person name="Ruiz-Trillo I."/>
            <person name="Young S.K."/>
            <person name="Zeng Q."/>
            <person name="Gargeya S."/>
            <person name="Alvarado L."/>
            <person name="Berlin A."/>
            <person name="Chapman S.B."/>
            <person name="Chen Z."/>
            <person name="Freedman E."/>
            <person name="Gellesch M."/>
            <person name="Goldberg J."/>
            <person name="Griggs A."/>
            <person name="Gujja S."/>
            <person name="Heilman E."/>
            <person name="Heiman D."/>
            <person name="Howarth C."/>
            <person name="Mehta T."/>
            <person name="Neiman D."/>
            <person name="Pearson M."/>
            <person name="Roberts A."/>
            <person name="Saif S."/>
            <person name="Shea T."/>
            <person name="Shenoy N."/>
            <person name="Sisk P."/>
            <person name="Stolte C."/>
            <person name="Sykes S."/>
            <person name="White J."/>
            <person name="Yandava C."/>
            <person name="Haas B."/>
            <person name="Nusbaum C."/>
            <person name="Birren B."/>
        </authorList>
    </citation>
    <scope>NUCLEOTIDE SEQUENCE</scope>
    <source>
        <strain evidence="12">ATCC 50818</strain>
    </source>
</reference>
<feature type="compositionally biased region" description="Acidic residues" evidence="10">
    <location>
        <begin position="96"/>
        <end position="113"/>
    </location>
</feature>